<comment type="caution">
    <text evidence="2">The sequence shown here is derived from an EMBL/GenBank/DDBJ whole genome shotgun (WGS) entry which is preliminary data.</text>
</comment>
<dbReference type="EMBL" id="AZGB01000018">
    <property type="protein sequence ID" value="KRM05613.1"/>
    <property type="molecule type" value="Genomic_DNA"/>
</dbReference>
<dbReference type="RefSeq" id="WP_057872057.1">
    <property type="nucleotide sequence ID" value="NZ_AZGB01000018.1"/>
</dbReference>
<dbReference type="PATRIC" id="fig|1423750.3.peg.1350"/>
<feature type="domain" description="SpoVT-AbrB" evidence="1">
    <location>
        <begin position="11"/>
        <end position="57"/>
    </location>
</feature>
<dbReference type="GO" id="GO:0097351">
    <property type="term" value="F:toxin sequestering activity"/>
    <property type="evidence" value="ECO:0007669"/>
    <property type="project" value="InterPro"/>
</dbReference>
<dbReference type="InterPro" id="IPR007159">
    <property type="entry name" value="SpoVT-AbrB_dom"/>
</dbReference>
<dbReference type="InterPro" id="IPR037914">
    <property type="entry name" value="SpoVT-AbrB_sf"/>
</dbReference>
<protein>
    <recommendedName>
        <fullName evidence="1">SpoVT-AbrB domain-containing protein</fullName>
    </recommendedName>
</protein>
<dbReference type="GO" id="GO:0003677">
    <property type="term" value="F:DNA binding"/>
    <property type="evidence" value="ECO:0007669"/>
    <property type="project" value="InterPro"/>
</dbReference>
<dbReference type="OrthoDB" id="9811597at2"/>
<dbReference type="GO" id="GO:0003700">
    <property type="term" value="F:DNA-binding transcription factor activity"/>
    <property type="evidence" value="ECO:0007669"/>
    <property type="project" value="InterPro"/>
</dbReference>
<accession>A0A0R1VJZ5</accession>
<reference evidence="2 3" key="1">
    <citation type="journal article" date="2015" name="Genome Announc.">
        <title>Expanding the biotechnology potential of lactobacilli through comparative genomics of 213 strains and associated genera.</title>
        <authorList>
            <person name="Sun Z."/>
            <person name="Harris H.M."/>
            <person name="McCann A."/>
            <person name="Guo C."/>
            <person name="Argimon S."/>
            <person name="Zhang W."/>
            <person name="Yang X."/>
            <person name="Jeffery I.B."/>
            <person name="Cooney J.C."/>
            <person name="Kagawa T.F."/>
            <person name="Liu W."/>
            <person name="Song Y."/>
            <person name="Salvetti E."/>
            <person name="Wrobel A."/>
            <person name="Rasinkangas P."/>
            <person name="Parkhill J."/>
            <person name="Rea M.C."/>
            <person name="O'Sullivan O."/>
            <person name="Ritari J."/>
            <person name="Douillard F.P."/>
            <person name="Paul Ross R."/>
            <person name="Yang R."/>
            <person name="Briner A.E."/>
            <person name="Felis G.E."/>
            <person name="de Vos W.M."/>
            <person name="Barrangou R."/>
            <person name="Klaenhammer T.R."/>
            <person name="Caufield P.W."/>
            <person name="Cui Y."/>
            <person name="Zhang H."/>
            <person name="O'Toole P.W."/>
        </authorList>
    </citation>
    <scope>NUCLEOTIDE SEQUENCE [LARGE SCALE GENOMIC DNA]</scope>
    <source>
        <strain evidence="2 3">DSM 18630</strain>
    </source>
</reference>
<evidence type="ECO:0000313" key="3">
    <source>
        <dbReference type="Proteomes" id="UP000051451"/>
    </source>
</evidence>
<dbReference type="GO" id="GO:0001558">
    <property type="term" value="P:regulation of cell growth"/>
    <property type="evidence" value="ECO:0007669"/>
    <property type="project" value="InterPro"/>
</dbReference>
<dbReference type="Pfam" id="PF15937">
    <property type="entry name" value="PrlF_antitoxin"/>
    <property type="match status" value="1"/>
</dbReference>
<dbReference type="SMART" id="SM00966">
    <property type="entry name" value="SpoVT_AbrB"/>
    <property type="match status" value="1"/>
</dbReference>
<dbReference type="GeneID" id="98319328"/>
<dbReference type="AlphaFoldDB" id="A0A0R1VJZ5"/>
<organism evidence="2 3">
    <name type="scientific">Liquorilactobacillus ghanensis DSM 18630</name>
    <dbReference type="NCBI Taxonomy" id="1423750"/>
    <lineage>
        <taxon>Bacteria</taxon>
        <taxon>Bacillati</taxon>
        <taxon>Bacillota</taxon>
        <taxon>Bacilli</taxon>
        <taxon>Lactobacillales</taxon>
        <taxon>Lactobacillaceae</taxon>
        <taxon>Liquorilactobacillus</taxon>
    </lineage>
</organism>
<evidence type="ECO:0000259" key="1">
    <source>
        <dbReference type="SMART" id="SM00966"/>
    </source>
</evidence>
<keyword evidence="3" id="KW-1185">Reference proteome</keyword>
<evidence type="ECO:0000313" key="2">
    <source>
        <dbReference type="EMBL" id="KRM05613.1"/>
    </source>
</evidence>
<dbReference type="Gene3D" id="2.10.260.10">
    <property type="match status" value="1"/>
</dbReference>
<proteinExistence type="predicted"/>
<dbReference type="SUPFAM" id="SSF89447">
    <property type="entry name" value="AbrB/MazE/MraZ-like"/>
    <property type="match status" value="1"/>
</dbReference>
<name>A0A0R1VJZ5_9LACO</name>
<dbReference type="InterPro" id="IPR031848">
    <property type="entry name" value="PrlF_antitoxin"/>
</dbReference>
<gene>
    <name evidence="2" type="ORF">FC89_GL001317</name>
</gene>
<sequence>MNEINVIKVCSKITSKNQITIPKIVREFLEVKSADTIEWKIEPNGKVVIAKSKADLWQIINEQEKEFGNLSTAGVDWEKDLESEDFD</sequence>
<dbReference type="Proteomes" id="UP000051451">
    <property type="component" value="Unassembled WGS sequence"/>
</dbReference>